<keyword evidence="2 6" id="KW-0812">Transmembrane</keyword>
<dbReference type="GO" id="GO:0006511">
    <property type="term" value="P:ubiquitin-dependent protein catabolic process"/>
    <property type="evidence" value="ECO:0007669"/>
    <property type="project" value="TreeGrafter"/>
</dbReference>
<keyword evidence="8" id="KW-1185">Reference proteome</keyword>
<dbReference type="CDD" id="cd22212">
    <property type="entry name" value="NDFIP-like"/>
    <property type="match status" value="1"/>
</dbReference>
<sequence length="565" mass="61228">MSSARYTQVPTSNAYPARDADIELENAFESDSDVDDVDQEKAPLNPNQNPAALHITTTDGLTTQAQSTLPGSYDFEKEYEYDIPPPGSPTHPIAVGNTNGILPTFNIPPQAASRNRQTFLQRAINLLPVSAVNRYRRVQSSRAPGGNDGVFANVSAKPNQGRRVVDERTGNVHVVPEEVQKETPPSYADAQADSVPTYWDTVVVTNTPGGEGEDDEVLVGNLPAGSIMGFLWTVVVAVTFQFPGFILTYLLHTTHAAKMGSLAGFGITLIQYGLYEKAVATADGTFSWQTAEGSVDPTSAPIEPSVEPSIVDTNSTMSMMMDDAAASALPSTSAEWIMFCVMTFGWFLLLTSILGFIRVKRWEKHILRSRLANAERARSSSPATTPTTPTSPPARADGLPSADVLALQMLGHSQASAEAWLAAARRPSQTPEADVEAARDRFGPITDSQGRTMSLPHSLALQFLGHSRADADAEAARVYAARARAYEAAESETVPMVQAAPASRLASRFMMRRYVSLISSFSEYQTNNCDSALGEGPPTEEEVEAWRVMRRHEELHEHLRAASLV</sequence>
<dbReference type="PANTHER" id="PTHR13396">
    <property type="entry name" value="NEDD4 FAMILY INTERACTING PROTEIN 1/2"/>
    <property type="match status" value="1"/>
</dbReference>
<dbReference type="GO" id="GO:0030001">
    <property type="term" value="P:metal ion transport"/>
    <property type="evidence" value="ECO:0007669"/>
    <property type="project" value="InterPro"/>
</dbReference>
<dbReference type="EMBL" id="KV419409">
    <property type="protein sequence ID" value="KZS92643.1"/>
    <property type="molecule type" value="Genomic_DNA"/>
</dbReference>
<feature type="compositionally biased region" description="Low complexity" evidence="5">
    <location>
        <begin position="379"/>
        <end position="396"/>
    </location>
</feature>
<feature type="transmembrane region" description="Helical" evidence="6">
    <location>
        <begin position="336"/>
        <end position="359"/>
    </location>
</feature>
<organism evidence="7 8">
    <name type="scientific">Sistotremastrum niveocremeum HHB9708</name>
    <dbReference type="NCBI Taxonomy" id="1314777"/>
    <lineage>
        <taxon>Eukaryota</taxon>
        <taxon>Fungi</taxon>
        <taxon>Dikarya</taxon>
        <taxon>Basidiomycota</taxon>
        <taxon>Agaricomycotina</taxon>
        <taxon>Agaricomycetes</taxon>
        <taxon>Sistotremastrales</taxon>
        <taxon>Sistotremastraceae</taxon>
        <taxon>Sertulicium</taxon>
        <taxon>Sertulicium niveocremeum</taxon>
    </lineage>
</organism>
<dbReference type="GO" id="GO:0016020">
    <property type="term" value="C:membrane"/>
    <property type="evidence" value="ECO:0007669"/>
    <property type="project" value="UniProtKB-SubCell"/>
</dbReference>
<proteinExistence type="predicted"/>
<evidence type="ECO:0000313" key="8">
    <source>
        <dbReference type="Proteomes" id="UP000076722"/>
    </source>
</evidence>
<dbReference type="PANTHER" id="PTHR13396:SF5">
    <property type="entry name" value="NEDD4 FAMILY INTERACTING PROTEIN"/>
    <property type="match status" value="1"/>
</dbReference>
<evidence type="ECO:0000256" key="1">
    <source>
        <dbReference type="ARBA" id="ARBA00004141"/>
    </source>
</evidence>
<feature type="compositionally biased region" description="Polar residues" evidence="5">
    <location>
        <begin position="1"/>
        <end position="14"/>
    </location>
</feature>
<evidence type="ECO:0000256" key="2">
    <source>
        <dbReference type="ARBA" id="ARBA00022692"/>
    </source>
</evidence>
<name>A0A164TU64_9AGAM</name>
<keyword evidence="3 6" id="KW-1133">Transmembrane helix</keyword>
<dbReference type="Pfam" id="PF10176">
    <property type="entry name" value="NEDD4_Bsd2"/>
    <property type="match status" value="1"/>
</dbReference>
<dbReference type="GO" id="GO:0007034">
    <property type="term" value="P:vacuolar transport"/>
    <property type="evidence" value="ECO:0007669"/>
    <property type="project" value="InterPro"/>
</dbReference>
<gene>
    <name evidence="7" type="ORF">SISNIDRAFT_105196</name>
</gene>
<evidence type="ECO:0000256" key="6">
    <source>
        <dbReference type="SAM" id="Phobius"/>
    </source>
</evidence>
<evidence type="ECO:0000256" key="3">
    <source>
        <dbReference type="ARBA" id="ARBA00022989"/>
    </source>
</evidence>
<dbReference type="AlphaFoldDB" id="A0A164TU64"/>
<feature type="compositionally biased region" description="Acidic residues" evidence="5">
    <location>
        <begin position="22"/>
        <end position="38"/>
    </location>
</feature>
<dbReference type="GO" id="GO:0048471">
    <property type="term" value="C:perinuclear region of cytoplasm"/>
    <property type="evidence" value="ECO:0007669"/>
    <property type="project" value="TreeGrafter"/>
</dbReference>
<feature type="transmembrane region" description="Helical" evidence="6">
    <location>
        <begin position="230"/>
        <end position="251"/>
    </location>
</feature>
<feature type="region of interest" description="Disordered" evidence="5">
    <location>
        <begin position="1"/>
        <end position="53"/>
    </location>
</feature>
<accession>A0A164TU64</accession>
<comment type="subcellular location">
    <subcellularLocation>
        <location evidence="1">Membrane</location>
        <topology evidence="1">Multi-pass membrane protein</topology>
    </subcellularLocation>
</comment>
<dbReference type="GO" id="GO:0005783">
    <property type="term" value="C:endoplasmic reticulum"/>
    <property type="evidence" value="ECO:0007669"/>
    <property type="project" value="TreeGrafter"/>
</dbReference>
<keyword evidence="4 6" id="KW-0472">Membrane</keyword>
<dbReference type="GO" id="GO:0005794">
    <property type="term" value="C:Golgi apparatus"/>
    <property type="evidence" value="ECO:0007669"/>
    <property type="project" value="TreeGrafter"/>
</dbReference>
<protein>
    <submittedName>
        <fullName evidence="7">Uncharacterized protein</fullName>
    </submittedName>
</protein>
<dbReference type="OrthoDB" id="10003116at2759"/>
<dbReference type="STRING" id="1314777.A0A164TU64"/>
<feature type="region of interest" description="Disordered" evidence="5">
    <location>
        <begin position="373"/>
        <end position="398"/>
    </location>
</feature>
<dbReference type="Proteomes" id="UP000076722">
    <property type="component" value="Unassembled WGS sequence"/>
</dbReference>
<reference evidence="7 8" key="1">
    <citation type="journal article" date="2016" name="Mol. Biol. Evol.">
        <title>Comparative Genomics of Early-Diverging Mushroom-Forming Fungi Provides Insights into the Origins of Lignocellulose Decay Capabilities.</title>
        <authorList>
            <person name="Nagy L.G."/>
            <person name="Riley R."/>
            <person name="Tritt A."/>
            <person name="Adam C."/>
            <person name="Daum C."/>
            <person name="Floudas D."/>
            <person name="Sun H."/>
            <person name="Yadav J.S."/>
            <person name="Pangilinan J."/>
            <person name="Larsson K.H."/>
            <person name="Matsuura K."/>
            <person name="Barry K."/>
            <person name="Labutti K."/>
            <person name="Kuo R."/>
            <person name="Ohm R.A."/>
            <person name="Bhattacharya S.S."/>
            <person name="Shirouzu T."/>
            <person name="Yoshinaga Y."/>
            <person name="Martin F.M."/>
            <person name="Grigoriev I.V."/>
            <person name="Hibbett D.S."/>
        </authorList>
    </citation>
    <scope>NUCLEOTIDE SEQUENCE [LARGE SCALE GENOMIC DNA]</scope>
    <source>
        <strain evidence="7 8">HHB9708</strain>
    </source>
</reference>
<dbReference type="InterPro" id="IPR019325">
    <property type="entry name" value="NEDD4/Bsd2"/>
</dbReference>
<evidence type="ECO:0000256" key="5">
    <source>
        <dbReference type="SAM" id="MobiDB-lite"/>
    </source>
</evidence>
<dbReference type="GO" id="GO:0031398">
    <property type="term" value="P:positive regulation of protein ubiquitination"/>
    <property type="evidence" value="ECO:0007669"/>
    <property type="project" value="TreeGrafter"/>
</dbReference>
<evidence type="ECO:0000256" key="4">
    <source>
        <dbReference type="ARBA" id="ARBA00023136"/>
    </source>
</evidence>
<evidence type="ECO:0000313" key="7">
    <source>
        <dbReference type="EMBL" id="KZS92643.1"/>
    </source>
</evidence>